<evidence type="ECO:0000313" key="1">
    <source>
        <dbReference type="EMBL" id="KIO26447.1"/>
    </source>
</evidence>
<dbReference type="EMBL" id="KN823024">
    <property type="protein sequence ID" value="KIO26447.1"/>
    <property type="molecule type" value="Genomic_DNA"/>
</dbReference>
<reference evidence="1 2" key="1">
    <citation type="submission" date="2014-04" db="EMBL/GenBank/DDBJ databases">
        <authorList>
            <consortium name="DOE Joint Genome Institute"/>
            <person name="Kuo A."/>
            <person name="Girlanda M."/>
            <person name="Perotto S."/>
            <person name="Kohler A."/>
            <person name="Nagy L.G."/>
            <person name="Floudas D."/>
            <person name="Copeland A."/>
            <person name="Barry K.W."/>
            <person name="Cichocki N."/>
            <person name="Veneault-Fourrey C."/>
            <person name="LaButti K."/>
            <person name="Lindquist E.A."/>
            <person name="Lipzen A."/>
            <person name="Lundell T."/>
            <person name="Morin E."/>
            <person name="Murat C."/>
            <person name="Sun H."/>
            <person name="Tunlid A."/>
            <person name="Henrissat B."/>
            <person name="Grigoriev I.V."/>
            <person name="Hibbett D.S."/>
            <person name="Martin F."/>
            <person name="Nordberg H.P."/>
            <person name="Cantor M.N."/>
            <person name="Hua S.X."/>
        </authorList>
    </citation>
    <scope>NUCLEOTIDE SEQUENCE [LARGE SCALE GENOMIC DNA]</scope>
    <source>
        <strain evidence="1 2">MUT 4182</strain>
    </source>
</reference>
<dbReference type="AlphaFoldDB" id="A0A0C3LYD4"/>
<reference evidence="2" key="2">
    <citation type="submission" date="2015-01" db="EMBL/GenBank/DDBJ databases">
        <title>Evolutionary Origins and Diversification of the Mycorrhizal Mutualists.</title>
        <authorList>
            <consortium name="DOE Joint Genome Institute"/>
            <consortium name="Mycorrhizal Genomics Consortium"/>
            <person name="Kohler A."/>
            <person name="Kuo A."/>
            <person name="Nagy L.G."/>
            <person name="Floudas D."/>
            <person name="Copeland A."/>
            <person name="Barry K.W."/>
            <person name="Cichocki N."/>
            <person name="Veneault-Fourrey C."/>
            <person name="LaButti K."/>
            <person name="Lindquist E.A."/>
            <person name="Lipzen A."/>
            <person name="Lundell T."/>
            <person name="Morin E."/>
            <person name="Murat C."/>
            <person name="Riley R."/>
            <person name="Ohm R."/>
            <person name="Sun H."/>
            <person name="Tunlid A."/>
            <person name="Henrissat B."/>
            <person name="Grigoriev I.V."/>
            <person name="Hibbett D.S."/>
            <person name="Martin F."/>
        </authorList>
    </citation>
    <scope>NUCLEOTIDE SEQUENCE [LARGE SCALE GENOMIC DNA]</scope>
    <source>
        <strain evidence="2">MUT 4182</strain>
    </source>
</reference>
<evidence type="ECO:0000313" key="2">
    <source>
        <dbReference type="Proteomes" id="UP000054248"/>
    </source>
</evidence>
<organism evidence="1 2">
    <name type="scientific">Tulasnella calospora MUT 4182</name>
    <dbReference type="NCBI Taxonomy" id="1051891"/>
    <lineage>
        <taxon>Eukaryota</taxon>
        <taxon>Fungi</taxon>
        <taxon>Dikarya</taxon>
        <taxon>Basidiomycota</taxon>
        <taxon>Agaricomycotina</taxon>
        <taxon>Agaricomycetes</taxon>
        <taxon>Cantharellales</taxon>
        <taxon>Tulasnellaceae</taxon>
        <taxon>Tulasnella</taxon>
    </lineage>
</organism>
<name>A0A0C3LYD4_9AGAM</name>
<keyword evidence="2" id="KW-1185">Reference proteome</keyword>
<dbReference type="HOGENOM" id="CLU_1469264_0_0_1"/>
<accession>A0A0C3LYD4</accession>
<dbReference type="OrthoDB" id="10401602at2759"/>
<proteinExistence type="predicted"/>
<gene>
    <name evidence="1" type="ORF">M407DRAFT_24294</name>
</gene>
<sequence>MASQIDIAVSGVPRFTGDSAEEAEDFIQAVNTRAYAAGKQKDNAWIAEFAYPFFSRKALRWYDGLDEGTQNDWKLLRSAILAEFTTRQLAASTVPSAAPAVISSSSRYTPAAAPPPPVNTIIGRIRVDSEEPEYRGYLTVPIGKSGLGMVCENINEASVFEGEEESLVIKASTKGSSFSAGTLK</sequence>
<protein>
    <submittedName>
        <fullName evidence="1">Uncharacterized protein</fullName>
    </submittedName>
</protein>
<dbReference type="Proteomes" id="UP000054248">
    <property type="component" value="Unassembled WGS sequence"/>
</dbReference>